<comment type="caution">
    <text evidence="1">The sequence shown here is derived from an EMBL/GenBank/DDBJ whole genome shotgun (WGS) entry which is preliminary data.</text>
</comment>
<organism evidence="1 2">
    <name type="scientific">Amphibiibacter pelophylacis</name>
    <dbReference type="NCBI Taxonomy" id="1799477"/>
    <lineage>
        <taxon>Bacteria</taxon>
        <taxon>Pseudomonadati</taxon>
        <taxon>Pseudomonadota</taxon>
        <taxon>Betaproteobacteria</taxon>
        <taxon>Burkholderiales</taxon>
        <taxon>Sphaerotilaceae</taxon>
        <taxon>Amphibiibacter</taxon>
    </lineage>
</organism>
<dbReference type="EC" id="3.1.26.4" evidence="1"/>
<accession>A0ACC6P231</accession>
<sequence length="212" mass="22112">MNAAPVLLVGVDEAGRGPWLGPVFAAAVILPTAFDLPGLTDSKKLSAPRRERLFDAIQAQAVAWHIASSSAAEIDQHNILQATLLAMRRAVLALPGLGEALPLAQIQVRVDGNRAPDLAPVPRAQVQTVIGGDAQVAAISAASILAKVARDRWCAQAEAQWPGYGLAQHKGYGTAVHASALATLGPCPEHRHSFAPVRRALESRDLAGQGGA</sequence>
<name>A0ACC6P231_9BURK</name>
<dbReference type="EMBL" id="JAWDIE010000006">
    <property type="protein sequence ID" value="MEJ7137884.1"/>
    <property type="molecule type" value="Genomic_DNA"/>
</dbReference>
<dbReference type="Proteomes" id="UP001364695">
    <property type="component" value="Unassembled WGS sequence"/>
</dbReference>
<reference evidence="1" key="1">
    <citation type="submission" date="2023-10" db="EMBL/GenBank/DDBJ databases">
        <title>Amphibacter perezi, gen. nov., sp. nov. a novel taxa of the family Comamonadaceae, class Betaproteobacteria isolated from the skin microbiota of Pelophylax perezi from different populations.</title>
        <authorList>
            <person name="Costa S."/>
            <person name="Proenca D.N."/>
            <person name="Lopes I."/>
            <person name="Morais P.V."/>
        </authorList>
    </citation>
    <scope>NUCLEOTIDE SEQUENCE</scope>
    <source>
        <strain evidence="1">SL12-8</strain>
    </source>
</reference>
<evidence type="ECO:0000313" key="2">
    <source>
        <dbReference type="Proteomes" id="UP001364695"/>
    </source>
</evidence>
<keyword evidence="2" id="KW-1185">Reference proteome</keyword>
<evidence type="ECO:0000313" key="1">
    <source>
        <dbReference type="EMBL" id="MEJ7137884.1"/>
    </source>
</evidence>
<protein>
    <submittedName>
        <fullName evidence="1">Ribonuclease HII</fullName>
        <ecNumber evidence="1">3.1.26.4</ecNumber>
    </submittedName>
</protein>
<keyword evidence="1" id="KW-0378">Hydrolase</keyword>
<gene>
    <name evidence="1" type="ORF">RV045_05470</name>
</gene>
<proteinExistence type="predicted"/>